<dbReference type="RefSeq" id="WP_256120292.1">
    <property type="nucleotide sequence ID" value="NZ_WHSB02000014.1"/>
</dbReference>
<gene>
    <name evidence="1" type="ORF">GB927_026800</name>
</gene>
<keyword evidence="2" id="KW-1185">Reference proteome</keyword>
<reference evidence="1" key="1">
    <citation type="submission" date="2021-07" db="EMBL/GenBank/DDBJ databases">
        <title>Shinella sp. nov., a novel member of the genus Shinella from water.</title>
        <authorList>
            <person name="Deng Y."/>
        </authorList>
    </citation>
    <scope>NUCLEOTIDE SEQUENCE</scope>
    <source>
        <strain evidence="1">CPCC 100929</strain>
    </source>
</reference>
<proteinExistence type="predicted"/>
<organism evidence="1 2">
    <name type="scientific">Shinella lacus</name>
    <dbReference type="NCBI Taxonomy" id="2654216"/>
    <lineage>
        <taxon>Bacteria</taxon>
        <taxon>Pseudomonadati</taxon>
        <taxon>Pseudomonadota</taxon>
        <taxon>Alphaproteobacteria</taxon>
        <taxon>Hyphomicrobiales</taxon>
        <taxon>Rhizobiaceae</taxon>
        <taxon>Shinella</taxon>
    </lineage>
</organism>
<dbReference type="EMBL" id="WHSB02000014">
    <property type="protein sequence ID" value="MCQ4633673.1"/>
    <property type="molecule type" value="Genomic_DNA"/>
</dbReference>
<evidence type="ECO:0000313" key="2">
    <source>
        <dbReference type="Proteomes" id="UP000996601"/>
    </source>
</evidence>
<sequence length="65" mass="7493">MTITPVKVTVKHAVLVEGYIVHYGIYVGQKISGPEIEQQHHRKQLFFAAFSRTGPWEDVKNRRTV</sequence>
<evidence type="ECO:0000313" key="1">
    <source>
        <dbReference type="EMBL" id="MCQ4633673.1"/>
    </source>
</evidence>
<dbReference type="Proteomes" id="UP000996601">
    <property type="component" value="Unassembled WGS sequence"/>
</dbReference>
<comment type="caution">
    <text evidence="1">The sequence shown here is derived from an EMBL/GenBank/DDBJ whole genome shotgun (WGS) entry which is preliminary data.</text>
</comment>
<protein>
    <submittedName>
        <fullName evidence="1">Uncharacterized protein</fullName>
    </submittedName>
</protein>
<name>A0ABT1RER2_9HYPH</name>
<accession>A0ABT1RER2</accession>